<organism evidence="4 5">
    <name type="scientific">Solanum verrucosum</name>
    <dbReference type="NCBI Taxonomy" id="315347"/>
    <lineage>
        <taxon>Eukaryota</taxon>
        <taxon>Viridiplantae</taxon>
        <taxon>Streptophyta</taxon>
        <taxon>Embryophyta</taxon>
        <taxon>Tracheophyta</taxon>
        <taxon>Spermatophyta</taxon>
        <taxon>Magnoliopsida</taxon>
        <taxon>eudicotyledons</taxon>
        <taxon>Gunneridae</taxon>
        <taxon>Pentapetalae</taxon>
        <taxon>asterids</taxon>
        <taxon>lamiids</taxon>
        <taxon>Solanales</taxon>
        <taxon>Solanaceae</taxon>
        <taxon>Solanoideae</taxon>
        <taxon>Solaneae</taxon>
        <taxon>Solanum</taxon>
    </lineage>
</organism>
<dbReference type="Pfam" id="PF17919">
    <property type="entry name" value="RT_RNaseH_2"/>
    <property type="match status" value="1"/>
</dbReference>
<dbReference type="InterPro" id="IPR043502">
    <property type="entry name" value="DNA/RNA_pol_sf"/>
</dbReference>
<dbReference type="InterPro" id="IPR000477">
    <property type="entry name" value="RT_dom"/>
</dbReference>
<dbReference type="InterPro" id="IPR053134">
    <property type="entry name" value="RNA-dir_DNA_polymerase"/>
</dbReference>
<gene>
    <name evidence="4" type="ORF">MTR67_038659</name>
</gene>
<dbReference type="AlphaFoldDB" id="A0AAF0ZQF5"/>
<feature type="compositionally biased region" description="Polar residues" evidence="1">
    <location>
        <begin position="613"/>
        <end position="625"/>
    </location>
</feature>
<protein>
    <submittedName>
        <fullName evidence="4">Uncharacterized protein</fullName>
    </submittedName>
</protein>
<feature type="domain" description="Reverse transcriptase" evidence="2">
    <location>
        <begin position="311"/>
        <end position="427"/>
    </location>
</feature>
<accession>A0AAF0ZQF5</accession>
<dbReference type="InterPro" id="IPR043128">
    <property type="entry name" value="Rev_trsase/Diguanyl_cyclase"/>
</dbReference>
<dbReference type="Pfam" id="PF00078">
    <property type="entry name" value="RVT_1"/>
    <property type="match status" value="1"/>
</dbReference>
<dbReference type="InterPro" id="IPR012337">
    <property type="entry name" value="RNaseH-like_sf"/>
</dbReference>
<dbReference type="SUPFAM" id="SSF56672">
    <property type="entry name" value="DNA/RNA polymerases"/>
    <property type="match status" value="1"/>
</dbReference>
<proteinExistence type="predicted"/>
<evidence type="ECO:0000313" key="4">
    <source>
        <dbReference type="EMBL" id="WMV45274.1"/>
    </source>
</evidence>
<name>A0AAF0ZQF5_SOLVR</name>
<keyword evidence="5" id="KW-1185">Reference proteome</keyword>
<dbReference type="PANTHER" id="PTHR24559">
    <property type="entry name" value="TRANSPOSON TY3-I GAG-POL POLYPROTEIN"/>
    <property type="match status" value="1"/>
</dbReference>
<sequence length="693" mass="79431">MDRGPHNECDVFSSAFYDRFIPWSVREKIRLSFESLDQGSLSVIEYEAFFCEIPRNVITIVLNEAERVHRFVRGMTFSVRSYVFRAARDGASFHSIVSTAKEVELMVLEEFGDPKTTRLSGQFSVASSRDRSSSYLYADIFILMGILVNRCGSVLYKLIQDPGVLIQLLQLEIQRLWPGVKIKFSQVEVVGLLVGALQLHWVEVEVLLMLKAIEGDSVKLFEGGLRPIILGMVDFDIILGMDWLSPCHAVLDYYAMTVTLAMSGVPIVEWNGADGVPLDRDIDFSIDLELVTRLISTALYCIAPTELCDASLFSKIDLRSRCHQLKIRDIPKTTFRTHYGQYEFLMMYFGLTNASTQFMELMDKVLQPYLDSFVIIFTDDILMYYKTEEDHDWDLRIILQRLRVEKMYAKFSKFEFWLNYVTFLGHVVSKVGIGEDPAKIEAVKSWTRPTPITEIWSFVGLSVIFLWSDECEKIFQKLKSLSKSALVLTLPKEGVDFTVYCVASRVGLGGVMMQKGNVIAYVKCEHQQPGGISQRISIPTWRWEQTTMDFVVDYLPPWVKYTAKKLAEIYIQIVRLHGVPLSIVSSRGSLFTSHLWKLCRMVWEEVELTNSQLNPESKQRGQSESLPGPAHTKQKCVPRQRDVSTNKSVLVRWIHRIDMAPFEELYGRGYRSPIRWFEAGDVKPLGVDLVKYP</sequence>
<dbReference type="Pfam" id="PF08284">
    <property type="entry name" value="RVP_2"/>
    <property type="match status" value="1"/>
</dbReference>
<feature type="domain" description="Reverse transcriptase/retrotransposon-derived protein RNase H-like" evidence="3">
    <location>
        <begin position="467"/>
        <end position="521"/>
    </location>
</feature>
<dbReference type="Gene3D" id="3.10.10.10">
    <property type="entry name" value="HIV Type 1 Reverse Transcriptase, subunit A, domain 1"/>
    <property type="match status" value="1"/>
</dbReference>
<feature type="region of interest" description="Disordered" evidence="1">
    <location>
        <begin position="613"/>
        <end position="641"/>
    </location>
</feature>
<evidence type="ECO:0000313" key="5">
    <source>
        <dbReference type="Proteomes" id="UP001234989"/>
    </source>
</evidence>
<dbReference type="SUPFAM" id="SSF53098">
    <property type="entry name" value="Ribonuclease H-like"/>
    <property type="match status" value="1"/>
</dbReference>
<dbReference type="CDD" id="cd01647">
    <property type="entry name" value="RT_LTR"/>
    <property type="match status" value="1"/>
</dbReference>
<evidence type="ECO:0000256" key="1">
    <source>
        <dbReference type="SAM" id="MobiDB-lite"/>
    </source>
</evidence>
<dbReference type="PANTHER" id="PTHR24559:SF444">
    <property type="entry name" value="REVERSE TRANSCRIPTASE DOMAIN-CONTAINING PROTEIN"/>
    <property type="match status" value="1"/>
</dbReference>
<evidence type="ECO:0000259" key="2">
    <source>
        <dbReference type="Pfam" id="PF00078"/>
    </source>
</evidence>
<dbReference type="Proteomes" id="UP001234989">
    <property type="component" value="Chromosome 9"/>
</dbReference>
<dbReference type="Gene3D" id="3.30.70.270">
    <property type="match status" value="1"/>
</dbReference>
<reference evidence="4" key="1">
    <citation type="submission" date="2023-08" db="EMBL/GenBank/DDBJ databases">
        <title>A de novo genome assembly of Solanum verrucosum Schlechtendal, a Mexican diploid species geographically isolated from the other diploid A-genome species in potato relatives.</title>
        <authorList>
            <person name="Hosaka K."/>
        </authorList>
    </citation>
    <scope>NUCLEOTIDE SEQUENCE</scope>
    <source>
        <tissue evidence="4">Young leaves</tissue>
    </source>
</reference>
<dbReference type="EMBL" id="CP133620">
    <property type="protein sequence ID" value="WMV45274.1"/>
    <property type="molecule type" value="Genomic_DNA"/>
</dbReference>
<dbReference type="InterPro" id="IPR041577">
    <property type="entry name" value="RT_RNaseH_2"/>
</dbReference>
<evidence type="ECO:0000259" key="3">
    <source>
        <dbReference type="Pfam" id="PF17919"/>
    </source>
</evidence>